<sequence>MASLTANDLVKLLTKPPSAGVPYQLSSGTVALYTASDWNSTRTDILLDDYVPNKRHIVPSSQYDKTTYILYNLPVGTVMTVLAAIADDGGKVADLSNCQTTLDLVGTGQTESANLMECGLNDQISMFFWRTVDLNIGAIELFDASDFKGRRSTIFLSEWAPGKVHSLVKWQLQDTISSVRWRTLVDRQTAALYDSADGTGGMTYSNIKGWGSTKEVASLSDIRLNDCISAFKWERVNPAKETIEPFVVTANNSTDGSGLTSVVEGTNSSSLAQPVTVSLTNSTSQTVTISTSDQYVSGITSTLTQSASVGFEGIGEASTEWSVAVNYEYEHTESSETSETTTVELNVTQTVNAPPNTRYKATLLVTIGKLPPTEYTTTAQRWYKDPVTGSLPDPLNNNWYKRVEERLRFRGTACAWYICELTVNSCLPNQLFMGNMPVQDSNNDFCLNLQINFCAIAVEFMRVHLCSFYEPLL</sequence>
<name>A0A5N6K8R9_MONLA</name>
<reference evidence="1 2" key="1">
    <citation type="submission" date="2019-06" db="EMBL/GenBank/DDBJ databases">
        <title>Genome Sequence of the Brown Rot Fungal Pathogen Monilinia laxa.</title>
        <authorList>
            <person name="De Miccolis Angelini R.M."/>
            <person name="Landi L."/>
            <person name="Abate D."/>
            <person name="Pollastro S."/>
            <person name="Romanazzi G."/>
            <person name="Faretra F."/>
        </authorList>
    </citation>
    <scope>NUCLEOTIDE SEQUENCE [LARGE SCALE GENOMIC DNA]</scope>
    <source>
        <strain evidence="1 2">Mlax316</strain>
    </source>
</reference>
<dbReference type="OrthoDB" id="4692089at2759"/>
<gene>
    <name evidence="1" type="ORF">EYC80_001236</name>
</gene>
<protein>
    <submittedName>
        <fullName evidence="1">Uncharacterized protein</fullName>
    </submittedName>
</protein>
<evidence type="ECO:0000313" key="2">
    <source>
        <dbReference type="Proteomes" id="UP000326757"/>
    </source>
</evidence>
<accession>A0A5N6K8R9</accession>
<dbReference type="Proteomes" id="UP000326757">
    <property type="component" value="Unassembled WGS sequence"/>
</dbReference>
<comment type="caution">
    <text evidence="1">The sequence shown here is derived from an EMBL/GenBank/DDBJ whole genome shotgun (WGS) entry which is preliminary data.</text>
</comment>
<organism evidence="1 2">
    <name type="scientific">Monilinia laxa</name>
    <name type="common">Brown rot fungus</name>
    <name type="synonym">Sclerotinia laxa</name>
    <dbReference type="NCBI Taxonomy" id="61186"/>
    <lineage>
        <taxon>Eukaryota</taxon>
        <taxon>Fungi</taxon>
        <taxon>Dikarya</taxon>
        <taxon>Ascomycota</taxon>
        <taxon>Pezizomycotina</taxon>
        <taxon>Leotiomycetes</taxon>
        <taxon>Helotiales</taxon>
        <taxon>Sclerotiniaceae</taxon>
        <taxon>Monilinia</taxon>
    </lineage>
</organism>
<keyword evidence="2" id="KW-1185">Reference proteome</keyword>
<dbReference type="Gene3D" id="2.170.15.10">
    <property type="entry name" value="Proaerolysin, chain A, domain 3"/>
    <property type="match status" value="1"/>
</dbReference>
<dbReference type="SUPFAM" id="SSF56973">
    <property type="entry name" value="Aerolisin/ETX pore-forming domain"/>
    <property type="match status" value="1"/>
</dbReference>
<dbReference type="EMBL" id="VIGI01000006">
    <property type="protein sequence ID" value="KAB8299126.1"/>
    <property type="molecule type" value="Genomic_DNA"/>
</dbReference>
<proteinExistence type="predicted"/>
<dbReference type="AlphaFoldDB" id="A0A5N6K8R9"/>
<evidence type="ECO:0000313" key="1">
    <source>
        <dbReference type="EMBL" id="KAB8299126.1"/>
    </source>
</evidence>